<dbReference type="InterPro" id="IPR020449">
    <property type="entry name" value="Tscrpt_reg_AraC-type_HTH"/>
</dbReference>
<dbReference type="SUPFAM" id="SSF46689">
    <property type="entry name" value="Homeodomain-like"/>
    <property type="match status" value="1"/>
</dbReference>
<sequence length="345" mass="40223">MKTLFTSSRYLPHYRTINTIAHITKFMKQLDIPIVQVLEGSGIEQRDLRDPDRRIRTEQELKILSNIRNLSSEPEIGLRIGQEYHIGVHGNLGIAVMFSDTLVEAIALCLQYAELTLTYFQYELTVNKNLAYLKMTEAIKLDGLRQMICEREFASVYRMINDVYGKPLTLNKVCIAYRKPAYSSLYSNYFKCPIEFNSKSHMFVFDSKYLSMQLPKANPLMREKYQEECRKLYTRLKDFGTVAEKVYNELEFYELSKVTMRVIADNMHISTRTLRRNLACEGTSFQSILLDVLKKKAINYLIQTDIPIDQIAENLGYSNRPNFYHAFKKWTGASPAEFRNRNIIS</sequence>
<dbReference type="GO" id="GO:0003700">
    <property type="term" value="F:DNA-binding transcription factor activity"/>
    <property type="evidence" value="ECO:0007669"/>
    <property type="project" value="InterPro"/>
</dbReference>
<dbReference type="GO" id="GO:0005829">
    <property type="term" value="C:cytosol"/>
    <property type="evidence" value="ECO:0007669"/>
    <property type="project" value="TreeGrafter"/>
</dbReference>
<proteinExistence type="predicted"/>
<dbReference type="AlphaFoldDB" id="A0A2M9YCI6"/>
<keyword evidence="6" id="KW-1185">Reference proteome</keyword>
<accession>A0A2M9YCI6</accession>
<evidence type="ECO:0000256" key="3">
    <source>
        <dbReference type="ARBA" id="ARBA00023163"/>
    </source>
</evidence>
<name>A0A2M9YCI6_9LEPT</name>
<dbReference type="RefSeq" id="WP_100709804.1">
    <property type="nucleotide sequence ID" value="NZ_NPDR01000003.1"/>
</dbReference>
<dbReference type="InterPro" id="IPR032687">
    <property type="entry name" value="AraC-type_N"/>
</dbReference>
<gene>
    <name evidence="5" type="ORF">CH362_07760</name>
</gene>
<dbReference type="PROSITE" id="PS01124">
    <property type="entry name" value="HTH_ARAC_FAMILY_2"/>
    <property type="match status" value="1"/>
</dbReference>
<evidence type="ECO:0000259" key="4">
    <source>
        <dbReference type="PROSITE" id="PS01124"/>
    </source>
</evidence>
<keyword evidence="2" id="KW-0238">DNA-binding</keyword>
<evidence type="ECO:0000256" key="2">
    <source>
        <dbReference type="ARBA" id="ARBA00023125"/>
    </source>
</evidence>
<comment type="caution">
    <text evidence="5">The sequence shown here is derived from an EMBL/GenBank/DDBJ whole genome shotgun (WGS) entry which is preliminary data.</text>
</comment>
<keyword evidence="1" id="KW-0805">Transcription regulation</keyword>
<dbReference type="InterPro" id="IPR009057">
    <property type="entry name" value="Homeodomain-like_sf"/>
</dbReference>
<dbReference type="Proteomes" id="UP000231926">
    <property type="component" value="Unassembled WGS sequence"/>
</dbReference>
<evidence type="ECO:0000313" key="6">
    <source>
        <dbReference type="Proteomes" id="UP000231926"/>
    </source>
</evidence>
<dbReference type="PANTHER" id="PTHR47894">
    <property type="entry name" value="HTH-TYPE TRANSCRIPTIONAL REGULATOR GADX"/>
    <property type="match status" value="1"/>
</dbReference>
<dbReference type="PRINTS" id="PR00032">
    <property type="entry name" value="HTHARAC"/>
</dbReference>
<evidence type="ECO:0000256" key="1">
    <source>
        <dbReference type="ARBA" id="ARBA00023015"/>
    </source>
</evidence>
<protein>
    <recommendedName>
        <fullName evidence="4">HTH araC/xylS-type domain-containing protein</fullName>
    </recommendedName>
</protein>
<dbReference type="OrthoDB" id="345425at2"/>
<dbReference type="PANTHER" id="PTHR47894:SF1">
    <property type="entry name" value="HTH-TYPE TRANSCRIPTIONAL REGULATOR VQSM"/>
    <property type="match status" value="1"/>
</dbReference>
<organism evidence="5 6">
    <name type="scientific">Leptospira saintgironsiae</name>
    <dbReference type="NCBI Taxonomy" id="2023183"/>
    <lineage>
        <taxon>Bacteria</taxon>
        <taxon>Pseudomonadati</taxon>
        <taxon>Spirochaetota</taxon>
        <taxon>Spirochaetia</taxon>
        <taxon>Leptospirales</taxon>
        <taxon>Leptospiraceae</taxon>
        <taxon>Leptospira</taxon>
    </lineage>
</organism>
<keyword evidence="3" id="KW-0804">Transcription</keyword>
<dbReference type="InterPro" id="IPR018060">
    <property type="entry name" value="HTH_AraC"/>
</dbReference>
<dbReference type="EMBL" id="NPDR01000003">
    <property type="protein sequence ID" value="PJZ49229.1"/>
    <property type="molecule type" value="Genomic_DNA"/>
</dbReference>
<feature type="domain" description="HTH araC/xylS-type" evidence="4">
    <location>
        <begin position="244"/>
        <end position="341"/>
    </location>
</feature>
<dbReference type="Pfam" id="PF12625">
    <property type="entry name" value="Arabinose_bd"/>
    <property type="match status" value="1"/>
</dbReference>
<dbReference type="SMART" id="SM00342">
    <property type="entry name" value="HTH_ARAC"/>
    <property type="match status" value="1"/>
</dbReference>
<dbReference type="Pfam" id="PF12833">
    <property type="entry name" value="HTH_18"/>
    <property type="match status" value="1"/>
</dbReference>
<dbReference type="Gene3D" id="1.10.10.60">
    <property type="entry name" value="Homeodomain-like"/>
    <property type="match status" value="1"/>
</dbReference>
<evidence type="ECO:0000313" key="5">
    <source>
        <dbReference type="EMBL" id="PJZ49229.1"/>
    </source>
</evidence>
<reference evidence="5 6" key="1">
    <citation type="submission" date="2017-07" db="EMBL/GenBank/DDBJ databases">
        <title>Leptospira spp. isolated from tropical soils.</title>
        <authorList>
            <person name="Thibeaux R."/>
            <person name="Iraola G."/>
            <person name="Ferres I."/>
            <person name="Bierque E."/>
            <person name="Girault D."/>
            <person name="Soupe-Gilbert M.-E."/>
            <person name="Picardeau M."/>
            <person name="Goarant C."/>
        </authorList>
    </citation>
    <scope>NUCLEOTIDE SEQUENCE [LARGE SCALE GENOMIC DNA]</scope>
    <source>
        <strain evidence="5 6">FH4-C-A2</strain>
    </source>
</reference>
<dbReference type="GO" id="GO:0000976">
    <property type="term" value="F:transcription cis-regulatory region binding"/>
    <property type="evidence" value="ECO:0007669"/>
    <property type="project" value="TreeGrafter"/>
</dbReference>